<accession>A6JYS0</accession>
<name>A6JYS0_RAT</name>
<proteinExistence type="predicted"/>
<dbReference type="Proteomes" id="UP000234681">
    <property type="component" value="Chromosome 5"/>
</dbReference>
<dbReference type="EMBL" id="CH474008">
    <property type="protein sequence ID" value="EDL90433.1"/>
    <property type="molecule type" value="Genomic_DNA"/>
</dbReference>
<dbReference type="AlphaFoldDB" id="A6JYS0"/>
<evidence type="ECO:0000313" key="2">
    <source>
        <dbReference type="Proteomes" id="UP000234681"/>
    </source>
</evidence>
<organism evidence="1 2">
    <name type="scientific">Rattus norvegicus</name>
    <name type="common">Rat</name>
    <dbReference type="NCBI Taxonomy" id="10116"/>
    <lineage>
        <taxon>Eukaryota</taxon>
        <taxon>Metazoa</taxon>
        <taxon>Chordata</taxon>
        <taxon>Craniata</taxon>
        <taxon>Vertebrata</taxon>
        <taxon>Euteleostomi</taxon>
        <taxon>Mammalia</taxon>
        <taxon>Eutheria</taxon>
        <taxon>Euarchontoglires</taxon>
        <taxon>Glires</taxon>
        <taxon>Rodentia</taxon>
        <taxon>Myomorpha</taxon>
        <taxon>Muroidea</taxon>
        <taxon>Muridae</taxon>
        <taxon>Murinae</taxon>
        <taxon>Rattus</taxon>
    </lineage>
</organism>
<evidence type="ECO:0000313" key="1">
    <source>
        <dbReference type="EMBL" id="EDL90433.1"/>
    </source>
</evidence>
<gene>
    <name evidence="1 3" type="primary">Yipf1</name>
    <name evidence="1" type="ORF">rCG_50187</name>
</gene>
<reference evidence="1 2" key="1">
    <citation type="submission" date="2005-09" db="EMBL/GenBank/DDBJ databases">
        <authorList>
            <person name="Mural R.J."/>
            <person name="Li P.W."/>
            <person name="Adams M.D."/>
            <person name="Amanatides P.G."/>
            <person name="Baden-Tillson H."/>
            <person name="Barnstead M."/>
            <person name="Chin S.H."/>
            <person name="Dew I."/>
            <person name="Evans C.A."/>
            <person name="Ferriera S."/>
            <person name="Flanigan M."/>
            <person name="Fosler C."/>
            <person name="Glodek A."/>
            <person name="Gu Z."/>
            <person name="Holt R.A."/>
            <person name="Jennings D."/>
            <person name="Kraft C.L."/>
            <person name="Lu F."/>
            <person name="Nguyen T."/>
            <person name="Nusskern D.R."/>
            <person name="Pfannkoch C.M."/>
            <person name="Sitter C."/>
            <person name="Sutton G.G."/>
            <person name="Venter J.C."/>
            <person name="Wang Z."/>
            <person name="Woodage T."/>
            <person name="Zheng X.H."/>
            <person name="Zhong F."/>
        </authorList>
    </citation>
    <scope>NUCLEOTIDE SEQUENCE [LARGE SCALE GENOMIC DNA]</scope>
    <source>
        <strain>BN</strain>
        <strain evidence="2">Sprague-Dawley</strain>
    </source>
</reference>
<evidence type="ECO:0000313" key="3">
    <source>
        <dbReference type="RGD" id="735206"/>
    </source>
</evidence>
<sequence>MLVLQPDNCWEGAALLDTASTVGKQKASISRKPIVIALKPHHLLTRINC</sequence>
<protein>
    <submittedName>
        <fullName evidence="1">Yip1 domain family, member 1, isoform CRA_a</fullName>
    </submittedName>
</protein>
<dbReference type="RGD" id="735206">
    <property type="gene designation" value="Yipf1"/>
</dbReference>